<dbReference type="InterPro" id="IPR001977">
    <property type="entry name" value="Depp_CoAkinase"/>
</dbReference>
<evidence type="ECO:0000256" key="3">
    <source>
        <dbReference type="ARBA" id="ARBA00022840"/>
    </source>
</evidence>
<evidence type="ECO:0000256" key="4">
    <source>
        <dbReference type="ARBA" id="ARBA00022993"/>
    </source>
</evidence>
<keyword evidence="5" id="KW-0963">Cytoplasm</keyword>
<dbReference type="EC" id="2.7.1.24" evidence="5 6"/>
<dbReference type="PROSITE" id="PS51219">
    <property type="entry name" value="DPCK"/>
    <property type="match status" value="1"/>
</dbReference>
<dbReference type="AlphaFoldDB" id="E6SN31"/>
<comment type="pathway">
    <text evidence="5">Cofactor biosynthesis; coenzyme A biosynthesis; CoA from (R)-pantothenate: step 5/5.</text>
</comment>
<dbReference type="eggNOG" id="COG0237">
    <property type="taxonomic scope" value="Bacteria"/>
</dbReference>
<dbReference type="PANTHER" id="PTHR10695">
    <property type="entry name" value="DEPHOSPHO-COA KINASE-RELATED"/>
    <property type="match status" value="1"/>
</dbReference>
<dbReference type="Proteomes" id="UP000008630">
    <property type="component" value="Chromosome"/>
</dbReference>
<keyword evidence="5 7" id="KW-0418">Kinase</keyword>
<accession>E6SN31</accession>
<dbReference type="GO" id="GO:0004140">
    <property type="term" value="F:dephospho-CoA kinase activity"/>
    <property type="evidence" value="ECO:0007669"/>
    <property type="project" value="UniProtKB-UniRule"/>
</dbReference>
<dbReference type="GO" id="GO:0005737">
    <property type="term" value="C:cytoplasm"/>
    <property type="evidence" value="ECO:0007669"/>
    <property type="project" value="UniProtKB-SubCell"/>
</dbReference>
<dbReference type="GO" id="GO:0005524">
    <property type="term" value="F:ATP binding"/>
    <property type="evidence" value="ECO:0007669"/>
    <property type="project" value="UniProtKB-UniRule"/>
</dbReference>
<evidence type="ECO:0000313" key="7">
    <source>
        <dbReference type="EMBL" id="ADV43700.1"/>
    </source>
</evidence>
<dbReference type="HAMAP" id="MF_00376">
    <property type="entry name" value="Dephospho_CoA_kinase"/>
    <property type="match status" value="1"/>
</dbReference>
<dbReference type="NCBIfam" id="TIGR00152">
    <property type="entry name" value="dephospho-CoA kinase"/>
    <property type="match status" value="1"/>
</dbReference>
<protein>
    <recommendedName>
        <fullName evidence="5 6">Dephospho-CoA kinase</fullName>
        <ecNumber evidence="5 6">2.7.1.24</ecNumber>
    </recommendedName>
    <alternativeName>
        <fullName evidence="5">Dephosphocoenzyme A kinase</fullName>
    </alternativeName>
</protein>
<dbReference type="SUPFAM" id="SSF52540">
    <property type="entry name" value="P-loop containing nucleoside triphosphate hydrolases"/>
    <property type="match status" value="1"/>
</dbReference>
<comment type="subcellular location">
    <subcellularLocation>
        <location evidence="5">Cytoplasm</location>
    </subcellularLocation>
</comment>
<dbReference type="UniPathway" id="UPA00241">
    <property type="reaction ID" value="UER00356"/>
</dbReference>
<evidence type="ECO:0000313" key="8">
    <source>
        <dbReference type="Proteomes" id="UP000008630"/>
    </source>
</evidence>
<evidence type="ECO:0000256" key="1">
    <source>
        <dbReference type="ARBA" id="ARBA00009018"/>
    </source>
</evidence>
<dbReference type="EMBL" id="CP002352">
    <property type="protein sequence ID" value="ADV43700.1"/>
    <property type="molecule type" value="Genomic_DNA"/>
</dbReference>
<dbReference type="GO" id="GO:0015937">
    <property type="term" value="P:coenzyme A biosynthetic process"/>
    <property type="evidence" value="ECO:0007669"/>
    <property type="project" value="UniProtKB-UniRule"/>
</dbReference>
<evidence type="ECO:0000256" key="2">
    <source>
        <dbReference type="ARBA" id="ARBA00022741"/>
    </source>
</evidence>
<dbReference type="HOGENOM" id="CLU_057180_3_1_10"/>
<dbReference type="RefSeq" id="WP_013547294.1">
    <property type="nucleotide sequence ID" value="NC_014933.1"/>
</dbReference>
<dbReference type="Pfam" id="PF01121">
    <property type="entry name" value="CoaE"/>
    <property type="match status" value="1"/>
</dbReference>
<keyword evidence="2 5" id="KW-0547">Nucleotide-binding</keyword>
<dbReference type="InterPro" id="IPR027417">
    <property type="entry name" value="P-loop_NTPase"/>
</dbReference>
<gene>
    <name evidence="5" type="primary">coaE</name>
    <name evidence="7" type="ordered locus">Bache_1700</name>
</gene>
<reference key="1">
    <citation type="submission" date="2010-11" db="EMBL/GenBank/DDBJ databases">
        <title>The complete genome of Bacteroides helcogenes P 36-108.</title>
        <authorList>
            <consortium name="US DOE Joint Genome Institute (JGI-PGF)"/>
            <person name="Lucas S."/>
            <person name="Copeland A."/>
            <person name="Lapidus A."/>
            <person name="Bruce D."/>
            <person name="Goodwin L."/>
            <person name="Pitluck S."/>
            <person name="Kyrpides N."/>
            <person name="Mavromatis K."/>
            <person name="Ivanova N."/>
            <person name="Zeytun A."/>
            <person name="Brettin T."/>
            <person name="Detter J.C."/>
            <person name="Tapia R."/>
            <person name="Han C."/>
            <person name="Land M."/>
            <person name="Hauser L."/>
            <person name="Markowitz V."/>
            <person name="Cheng J.-F."/>
            <person name="Hugenholtz P."/>
            <person name="Woyke T."/>
            <person name="Wu D."/>
            <person name="Gronow S."/>
            <person name="Wellnitz S."/>
            <person name="Brambilla E."/>
            <person name="Klenk H.-P."/>
            <person name="Eisen J.A."/>
        </authorList>
    </citation>
    <scope>NUCLEOTIDE SEQUENCE</scope>
    <source>
        <strain>P 36-108</strain>
    </source>
</reference>
<feature type="binding site" evidence="5">
    <location>
        <begin position="12"/>
        <end position="17"/>
    </location>
    <ligand>
        <name>ATP</name>
        <dbReference type="ChEBI" id="CHEBI:30616"/>
    </ligand>
</feature>
<dbReference type="Gene3D" id="3.40.50.300">
    <property type="entry name" value="P-loop containing nucleotide triphosphate hydrolases"/>
    <property type="match status" value="1"/>
</dbReference>
<evidence type="ECO:0000256" key="6">
    <source>
        <dbReference type="NCBIfam" id="TIGR00152"/>
    </source>
</evidence>
<organism evidence="7 8">
    <name type="scientific">Bacteroides helcogenes (strain ATCC 35417 / DSM 20613 / JCM 6297 / CCUG 15421 / P 36-108)</name>
    <dbReference type="NCBI Taxonomy" id="693979"/>
    <lineage>
        <taxon>Bacteria</taxon>
        <taxon>Pseudomonadati</taxon>
        <taxon>Bacteroidota</taxon>
        <taxon>Bacteroidia</taxon>
        <taxon>Bacteroidales</taxon>
        <taxon>Bacteroidaceae</taxon>
        <taxon>Bacteroides</taxon>
    </lineage>
</organism>
<comment type="similarity">
    <text evidence="1 5">Belongs to the CoaE family.</text>
</comment>
<dbReference type="KEGG" id="bhl:Bache_1700"/>
<dbReference type="STRING" id="693979.Bache_1700"/>
<dbReference type="CDD" id="cd02022">
    <property type="entry name" value="DPCK"/>
    <property type="match status" value="1"/>
</dbReference>
<proteinExistence type="inferred from homology"/>
<keyword evidence="4 5" id="KW-0173">Coenzyme A biosynthesis</keyword>
<comment type="catalytic activity">
    <reaction evidence="5">
        <text>3'-dephospho-CoA + ATP = ADP + CoA + H(+)</text>
        <dbReference type="Rhea" id="RHEA:18245"/>
        <dbReference type="ChEBI" id="CHEBI:15378"/>
        <dbReference type="ChEBI" id="CHEBI:30616"/>
        <dbReference type="ChEBI" id="CHEBI:57287"/>
        <dbReference type="ChEBI" id="CHEBI:57328"/>
        <dbReference type="ChEBI" id="CHEBI:456216"/>
        <dbReference type="EC" id="2.7.1.24"/>
    </reaction>
</comment>
<dbReference type="OrthoDB" id="9812943at2"/>
<keyword evidence="3 5" id="KW-0067">ATP-binding</keyword>
<name>E6SN31_BACT6</name>
<keyword evidence="8" id="KW-1185">Reference proteome</keyword>
<evidence type="ECO:0000256" key="5">
    <source>
        <dbReference type="HAMAP-Rule" id="MF_00376"/>
    </source>
</evidence>
<dbReference type="PATRIC" id="fig|693979.3.peg.1792"/>
<sequence length="202" mass="22261">MAIRLGITGGIGSGKSLVCRLLETMGIPVYISDVETKKLMLADPFIHKELVTLLGEDVYAGGVLNKSLLASYLFSGPEHAKQVNGIIHPRVKDDFRRWVQFHASFSVVAIESAILIEAGFAGEVDVVVMVYAPEEVRIERAVRRDSSSHELIRKRIRSQMSDEEKRKQADFVIVNDGEAPLMPQVLALIASLSEKNGSVSEK</sequence>
<comment type="function">
    <text evidence="5">Catalyzes the phosphorylation of the 3'-hydroxyl group of dephosphocoenzyme A to form coenzyme A.</text>
</comment>
<reference evidence="7 8" key="2">
    <citation type="journal article" date="2011" name="Stand. Genomic Sci.">
        <title>Complete genome sequence of Bacteroides helcogenes type strain (P 36-108).</title>
        <authorList>
            <person name="Pati A."/>
            <person name="Gronow S."/>
            <person name="Zeytun A."/>
            <person name="Lapidus A."/>
            <person name="Nolan M."/>
            <person name="Hammon N."/>
            <person name="Deshpande S."/>
            <person name="Cheng J.F."/>
            <person name="Tapia R."/>
            <person name="Han C."/>
            <person name="Goodwin L."/>
            <person name="Pitluck S."/>
            <person name="Liolios K."/>
            <person name="Pagani I."/>
            <person name="Ivanova N."/>
            <person name="Mavromatis K."/>
            <person name="Chen A."/>
            <person name="Palaniappan K."/>
            <person name="Land M."/>
            <person name="Hauser L."/>
            <person name="Chang Y.J."/>
            <person name="Jeffries C.D."/>
            <person name="Detter J.C."/>
            <person name="Brambilla E."/>
            <person name="Rohde M."/>
            <person name="Goker M."/>
            <person name="Woyke T."/>
            <person name="Bristow J."/>
            <person name="Eisen J.A."/>
            <person name="Markowitz V."/>
            <person name="Hugenholtz P."/>
            <person name="Kyrpides N.C."/>
            <person name="Klenk H.P."/>
            <person name="Lucas S."/>
        </authorList>
    </citation>
    <scope>NUCLEOTIDE SEQUENCE [LARGE SCALE GENOMIC DNA]</scope>
    <source>
        <strain evidence="8">ATCC 35417 / DSM 20613 / JCM 6297 / CCUG 15421 / P 36-108</strain>
    </source>
</reference>
<keyword evidence="5 7" id="KW-0808">Transferase</keyword>
<dbReference type="PANTHER" id="PTHR10695:SF46">
    <property type="entry name" value="BIFUNCTIONAL COENZYME A SYNTHASE-RELATED"/>
    <property type="match status" value="1"/>
</dbReference>